<feature type="signal peptide" evidence="1">
    <location>
        <begin position="1"/>
        <end position="20"/>
    </location>
</feature>
<sequence>MMKLVGLGIIVAVLCVLAVGDDSWGDSDTYVYEEETTTADPFSTPRVPTPNFCSGLPCGYAIFEVSSIVLESFVKNRCECETGTGCYLNALEGSAYVYYCSRLGNETDPVVNQVSVPVEFPAQTGSRILRRISVIEND</sequence>
<dbReference type="EMBL" id="KK116731">
    <property type="protein sequence ID" value="KFM68586.1"/>
    <property type="molecule type" value="Genomic_DNA"/>
</dbReference>
<evidence type="ECO:0000313" key="3">
    <source>
        <dbReference type="Proteomes" id="UP000054359"/>
    </source>
</evidence>
<feature type="non-terminal residue" evidence="2">
    <location>
        <position position="138"/>
    </location>
</feature>
<dbReference type="Proteomes" id="UP000054359">
    <property type="component" value="Unassembled WGS sequence"/>
</dbReference>
<evidence type="ECO:0000313" key="2">
    <source>
        <dbReference type="EMBL" id="KFM68586.1"/>
    </source>
</evidence>
<keyword evidence="1" id="KW-0732">Signal</keyword>
<organism evidence="2 3">
    <name type="scientific">Stegodyphus mimosarum</name>
    <name type="common">African social velvet spider</name>
    <dbReference type="NCBI Taxonomy" id="407821"/>
    <lineage>
        <taxon>Eukaryota</taxon>
        <taxon>Metazoa</taxon>
        <taxon>Ecdysozoa</taxon>
        <taxon>Arthropoda</taxon>
        <taxon>Chelicerata</taxon>
        <taxon>Arachnida</taxon>
        <taxon>Araneae</taxon>
        <taxon>Araneomorphae</taxon>
        <taxon>Entelegynae</taxon>
        <taxon>Eresoidea</taxon>
        <taxon>Eresidae</taxon>
        <taxon>Stegodyphus</taxon>
    </lineage>
</organism>
<accession>A0A087TTZ7</accession>
<keyword evidence="3" id="KW-1185">Reference proteome</keyword>
<reference evidence="2 3" key="1">
    <citation type="submission" date="2013-11" db="EMBL/GenBank/DDBJ databases">
        <title>Genome sequencing of Stegodyphus mimosarum.</title>
        <authorList>
            <person name="Bechsgaard J."/>
        </authorList>
    </citation>
    <scope>NUCLEOTIDE SEQUENCE [LARGE SCALE GENOMIC DNA]</scope>
</reference>
<feature type="chain" id="PRO_5001830004" evidence="1">
    <location>
        <begin position="21"/>
        <end position="138"/>
    </location>
</feature>
<evidence type="ECO:0000256" key="1">
    <source>
        <dbReference type="SAM" id="SignalP"/>
    </source>
</evidence>
<dbReference type="OrthoDB" id="6340809at2759"/>
<dbReference type="AlphaFoldDB" id="A0A087TTZ7"/>
<name>A0A087TTZ7_STEMI</name>
<protein>
    <submittedName>
        <fullName evidence="2">Uncharacterized protein</fullName>
    </submittedName>
</protein>
<gene>
    <name evidence="2" type="ORF">X975_19694</name>
</gene>
<proteinExistence type="predicted"/>